<comment type="similarity">
    <text evidence="14">Belongs to the ribF family.</text>
</comment>
<dbReference type="PANTHER" id="PTHR22749">
    <property type="entry name" value="RIBOFLAVIN KINASE/FMN ADENYLYLTRANSFERASE"/>
    <property type="match status" value="1"/>
</dbReference>
<evidence type="ECO:0000256" key="7">
    <source>
        <dbReference type="ARBA" id="ARBA00022741"/>
    </source>
</evidence>
<dbReference type="InterPro" id="IPR002606">
    <property type="entry name" value="Riboflavin_kinase_bac"/>
</dbReference>
<keyword evidence="10 14" id="KW-0067">ATP-binding</keyword>
<evidence type="ECO:0000313" key="16">
    <source>
        <dbReference type="EMBL" id="HIZ09074.1"/>
    </source>
</evidence>
<dbReference type="Gene3D" id="2.40.30.30">
    <property type="entry name" value="Riboflavin kinase-like"/>
    <property type="match status" value="1"/>
</dbReference>
<proteinExistence type="inferred from homology"/>
<dbReference type="GO" id="GO:0003919">
    <property type="term" value="F:FMN adenylyltransferase activity"/>
    <property type="evidence" value="ECO:0007669"/>
    <property type="project" value="UniProtKB-UniRule"/>
</dbReference>
<dbReference type="InterPro" id="IPR023465">
    <property type="entry name" value="Riboflavin_kinase_dom_sf"/>
</dbReference>
<dbReference type="GO" id="GO:0005524">
    <property type="term" value="F:ATP binding"/>
    <property type="evidence" value="ECO:0007669"/>
    <property type="project" value="UniProtKB-UniRule"/>
</dbReference>
<dbReference type="SMART" id="SM00904">
    <property type="entry name" value="Flavokinase"/>
    <property type="match status" value="1"/>
</dbReference>
<comment type="pathway">
    <text evidence="2 14">Cofactor biosynthesis; FMN biosynthesis; FMN from riboflavin (ATP route): step 1/1.</text>
</comment>
<evidence type="ECO:0000256" key="11">
    <source>
        <dbReference type="ARBA" id="ARBA00023268"/>
    </source>
</evidence>
<dbReference type="GO" id="GO:0008531">
    <property type="term" value="F:riboflavin kinase activity"/>
    <property type="evidence" value="ECO:0007669"/>
    <property type="project" value="UniProtKB-UniRule"/>
</dbReference>
<keyword evidence="4 14" id="KW-0288">FMN</keyword>
<evidence type="ECO:0000256" key="3">
    <source>
        <dbReference type="ARBA" id="ARBA00022630"/>
    </source>
</evidence>
<keyword evidence="5 14" id="KW-0808">Transferase</keyword>
<dbReference type="GO" id="GO:0006747">
    <property type="term" value="P:FAD biosynthetic process"/>
    <property type="evidence" value="ECO:0007669"/>
    <property type="project" value="UniProtKB-UniRule"/>
</dbReference>
<dbReference type="Pfam" id="PF06574">
    <property type="entry name" value="FAD_syn"/>
    <property type="match status" value="1"/>
</dbReference>
<dbReference type="EC" id="2.7.1.26" evidence="14"/>
<dbReference type="GO" id="GO:0009231">
    <property type="term" value="P:riboflavin biosynthetic process"/>
    <property type="evidence" value="ECO:0007669"/>
    <property type="project" value="InterPro"/>
</dbReference>
<dbReference type="InterPro" id="IPR015865">
    <property type="entry name" value="Riboflavin_kinase_bac/euk"/>
</dbReference>
<evidence type="ECO:0000256" key="4">
    <source>
        <dbReference type="ARBA" id="ARBA00022643"/>
    </source>
</evidence>
<dbReference type="EC" id="2.7.7.2" evidence="14"/>
<dbReference type="InterPro" id="IPR015864">
    <property type="entry name" value="FAD_synthase"/>
</dbReference>
<keyword evidence="6 14" id="KW-0548">Nucleotidyltransferase</keyword>
<dbReference type="AlphaFoldDB" id="A0A9D2D5W2"/>
<comment type="catalytic activity">
    <reaction evidence="13 14">
        <text>FMN + ATP + H(+) = FAD + diphosphate</text>
        <dbReference type="Rhea" id="RHEA:17237"/>
        <dbReference type="ChEBI" id="CHEBI:15378"/>
        <dbReference type="ChEBI" id="CHEBI:30616"/>
        <dbReference type="ChEBI" id="CHEBI:33019"/>
        <dbReference type="ChEBI" id="CHEBI:57692"/>
        <dbReference type="ChEBI" id="CHEBI:58210"/>
        <dbReference type="EC" id="2.7.7.2"/>
    </reaction>
</comment>
<evidence type="ECO:0000256" key="14">
    <source>
        <dbReference type="PIRNR" id="PIRNR004491"/>
    </source>
</evidence>
<dbReference type="SUPFAM" id="SSF82114">
    <property type="entry name" value="Riboflavin kinase-like"/>
    <property type="match status" value="1"/>
</dbReference>
<dbReference type="EMBL" id="DXCF01000004">
    <property type="protein sequence ID" value="HIZ09074.1"/>
    <property type="molecule type" value="Genomic_DNA"/>
</dbReference>
<sequence>MKVYNYGEKRPGKPCVLLLGYFDGVHVGHRALIARAKALSAEYGCETGITTFYDAKAGGQIYLFEERLPLFEKLGIDFVCAAHFDEAFRKISGGDFLETLAGSVGVCAFVCGEDYTFGNGAACGVKELEAFCARKGIRLFAGKLVEENGEKAAATRAKKLLDEGDVASLAKLLGEPYFIKGKVSTEGRHIGRRIGFPTANLHLAPGKYPLKCGVYAVTVHIGGKSYRGIANYGARPTFGDERVVLEVYADGYAGDLYGKEITVCFDFYLREIRKFSSGEELSRQLKCDLEKIR</sequence>
<evidence type="ECO:0000256" key="12">
    <source>
        <dbReference type="ARBA" id="ARBA00047880"/>
    </source>
</evidence>
<dbReference type="Pfam" id="PF01687">
    <property type="entry name" value="Flavokinase"/>
    <property type="match status" value="1"/>
</dbReference>
<dbReference type="SUPFAM" id="SSF52374">
    <property type="entry name" value="Nucleotidylyl transferase"/>
    <property type="match status" value="1"/>
</dbReference>
<accession>A0A9D2D5W2</accession>
<comment type="pathway">
    <text evidence="1 14">Cofactor biosynthesis; FAD biosynthesis; FAD from FMN: step 1/1.</text>
</comment>
<keyword evidence="11" id="KW-0511">Multifunctional enzyme</keyword>
<dbReference type="Gene3D" id="3.40.50.620">
    <property type="entry name" value="HUPs"/>
    <property type="match status" value="1"/>
</dbReference>
<dbReference type="GO" id="GO:0009398">
    <property type="term" value="P:FMN biosynthetic process"/>
    <property type="evidence" value="ECO:0007669"/>
    <property type="project" value="UniProtKB-UniRule"/>
</dbReference>
<evidence type="ECO:0000313" key="17">
    <source>
        <dbReference type="Proteomes" id="UP000824025"/>
    </source>
</evidence>
<gene>
    <name evidence="16" type="ORF">H9726_01170</name>
</gene>
<evidence type="ECO:0000256" key="5">
    <source>
        <dbReference type="ARBA" id="ARBA00022679"/>
    </source>
</evidence>
<organism evidence="16 17">
    <name type="scientific">Candidatus Borkfalkia avicola</name>
    <dbReference type="NCBI Taxonomy" id="2838503"/>
    <lineage>
        <taxon>Bacteria</taxon>
        <taxon>Bacillati</taxon>
        <taxon>Bacillota</taxon>
        <taxon>Clostridia</taxon>
        <taxon>Christensenellales</taxon>
        <taxon>Christensenellaceae</taxon>
        <taxon>Candidatus Borkfalkia</taxon>
    </lineage>
</organism>
<evidence type="ECO:0000256" key="2">
    <source>
        <dbReference type="ARBA" id="ARBA00005201"/>
    </source>
</evidence>
<comment type="catalytic activity">
    <reaction evidence="12 14">
        <text>riboflavin + ATP = FMN + ADP + H(+)</text>
        <dbReference type="Rhea" id="RHEA:14357"/>
        <dbReference type="ChEBI" id="CHEBI:15378"/>
        <dbReference type="ChEBI" id="CHEBI:30616"/>
        <dbReference type="ChEBI" id="CHEBI:57986"/>
        <dbReference type="ChEBI" id="CHEBI:58210"/>
        <dbReference type="ChEBI" id="CHEBI:456216"/>
        <dbReference type="EC" id="2.7.1.26"/>
    </reaction>
</comment>
<dbReference type="InterPro" id="IPR014729">
    <property type="entry name" value="Rossmann-like_a/b/a_fold"/>
</dbReference>
<evidence type="ECO:0000256" key="10">
    <source>
        <dbReference type="ARBA" id="ARBA00022840"/>
    </source>
</evidence>
<feature type="domain" description="Riboflavin kinase" evidence="15">
    <location>
        <begin position="172"/>
        <end position="293"/>
    </location>
</feature>
<evidence type="ECO:0000256" key="8">
    <source>
        <dbReference type="ARBA" id="ARBA00022777"/>
    </source>
</evidence>
<keyword evidence="7 14" id="KW-0547">Nucleotide-binding</keyword>
<keyword evidence="8 14" id="KW-0418">Kinase</keyword>
<keyword evidence="9 14" id="KW-0274">FAD</keyword>
<keyword evidence="3 14" id="KW-0285">Flavoprotein</keyword>
<evidence type="ECO:0000256" key="1">
    <source>
        <dbReference type="ARBA" id="ARBA00004726"/>
    </source>
</evidence>
<dbReference type="CDD" id="cd02064">
    <property type="entry name" value="FAD_synthetase_N"/>
    <property type="match status" value="1"/>
</dbReference>
<dbReference type="Proteomes" id="UP000824025">
    <property type="component" value="Unassembled WGS sequence"/>
</dbReference>
<evidence type="ECO:0000256" key="13">
    <source>
        <dbReference type="ARBA" id="ARBA00049494"/>
    </source>
</evidence>
<name>A0A9D2D5W2_9FIRM</name>
<protein>
    <recommendedName>
        <fullName evidence="14">Riboflavin biosynthesis protein</fullName>
    </recommendedName>
    <domain>
        <recommendedName>
            <fullName evidence="14">Riboflavin kinase</fullName>
            <ecNumber evidence="14">2.7.1.26</ecNumber>
        </recommendedName>
        <alternativeName>
            <fullName evidence="14">Flavokinase</fullName>
        </alternativeName>
    </domain>
    <domain>
        <recommendedName>
            <fullName evidence="14">FMN adenylyltransferase</fullName>
            <ecNumber evidence="14">2.7.7.2</ecNumber>
        </recommendedName>
        <alternativeName>
            <fullName evidence="14">FAD pyrophosphorylase</fullName>
        </alternativeName>
        <alternativeName>
            <fullName evidence="14">FAD synthase</fullName>
        </alternativeName>
    </domain>
</protein>
<dbReference type="PANTHER" id="PTHR22749:SF6">
    <property type="entry name" value="RIBOFLAVIN KINASE"/>
    <property type="match status" value="1"/>
</dbReference>
<reference evidence="16" key="2">
    <citation type="submission" date="2021-04" db="EMBL/GenBank/DDBJ databases">
        <authorList>
            <person name="Gilroy R."/>
        </authorList>
    </citation>
    <scope>NUCLEOTIDE SEQUENCE</scope>
    <source>
        <strain evidence="16">CHK192-19661</strain>
    </source>
</reference>
<dbReference type="PIRSF" id="PIRSF004491">
    <property type="entry name" value="FAD_Synth"/>
    <property type="match status" value="1"/>
</dbReference>
<evidence type="ECO:0000256" key="6">
    <source>
        <dbReference type="ARBA" id="ARBA00022695"/>
    </source>
</evidence>
<dbReference type="InterPro" id="IPR023468">
    <property type="entry name" value="Riboflavin_kinase"/>
</dbReference>
<evidence type="ECO:0000259" key="15">
    <source>
        <dbReference type="SMART" id="SM00904"/>
    </source>
</evidence>
<evidence type="ECO:0000256" key="9">
    <source>
        <dbReference type="ARBA" id="ARBA00022827"/>
    </source>
</evidence>
<reference evidence="16" key="1">
    <citation type="journal article" date="2021" name="PeerJ">
        <title>Extensive microbial diversity within the chicken gut microbiome revealed by metagenomics and culture.</title>
        <authorList>
            <person name="Gilroy R."/>
            <person name="Ravi A."/>
            <person name="Getino M."/>
            <person name="Pursley I."/>
            <person name="Horton D.L."/>
            <person name="Alikhan N.F."/>
            <person name="Baker D."/>
            <person name="Gharbi K."/>
            <person name="Hall N."/>
            <person name="Watson M."/>
            <person name="Adriaenssens E.M."/>
            <person name="Foster-Nyarko E."/>
            <person name="Jarju S."/>
            <person name="Secka A."/>
            <person name="Antonio M."/>
            <person name="Oren A."/>
            <person name="Chaudhuri R.R."/>
            <person name="La Ragione R."/>
            <person name="Hildebrand F."/>
            <person name="Pallen M.J."/>
        </authorList>
    </citation>
    <scope>NUCLEOTIDE SEQUENCE</scope>
    <source>
        <strain evidence="16">CHK192-19661</strain>
    </source>
</reference>
<comment type="caution">
    <text evidence="16">The sequence shown here is derived from an EMBL/GenBank/DDBJ whole genome shotgun (WGS) entry which is preliminary data.</text>
</comment>